<dbReference type="PANTHER" id="PTHR33280:SF1">
    <property type="entry name" value="LARGE RIBOSOMAL SUBUNIT PROTEIN BL31C"/>
    <property type="match status" value="1"/>
</dbReference>
<dbReference type="PANTHER" id="PTHR33280">
    <property type="entry name" value="50S RIBOSOMAL PROTEIN L31, CHLOROPLASTIC"/>
    <property type="match status" value="1"/>
</dbReference>
<name>A0A1F8EFF8_9BACT</name>
<feature type="binding site" evidence="7">
    <location>
        <position position="40"/>
    </location>
    <ligand>
        <name>Zn(2+)</name>
        <dbReference type="ChEBI" id="CHEBI:29105"/>
    </ligand>
</feature>
<dbReference type="GO" id="GO:1990904">
    <property type="term" value="C:ribonucleoprotein complex"/>
    <property type="evidence" value="ECO:0007669"/>
    <property type="project" value="UniProtKB-KW"/>
</dbReference>
<comment type="caution">
    <text evidence="8">The sequence shown here is derived from an EMBL/GenBank/DDBJ whole genome shotgun (WGS) entry which is preliminary data.</text>
</comment>
<evidence type="ECO:0000256" key="2">
    <source>
        <dbReference type="ARBA" id="ARBA00022730"/>
    </source>
</evidence>
<keyword evidence="5 7" id="KW-0687">Ribonucleoprotein</keyword>
<dbReference type="HAMAP" id="MF_00501">
    <property type="entry name" value="Ribosomal_bL31_1"/>
    <property type="match status" value="1"/>
</dbReference>
<dbReference type="GO" id="GO:0019843">
    <property type="term" value="F:rRNA binding"/>
    <property type="evidence" value="ECO:0007669"/>
    <property type="project" value="UniProtKB-KW"/>
</dbReference>
<dbReference type="EMBL" id="MGJB01000009">
    <property type="protein sequence ID" value="OGM98745.1"/>
    <property type="molecule type" value="Genomic_DNA"/>
</dbReference>
<keyword evidence="2 7" id="KW-0699">rRNA-binding</keyword>
<evidence type="ECO:0000313" key="8">
    <source>
        <dbReference type="EMBL" id="OGM98745.1"/>
    </source>
</evidence>
<proteinExistence type="inferred from homology"/>
<organism evidence="8 9">
    <name type="scientific">Candidatus Yanofskybacteria bacterium RIFCSPHIGHO2_01_FULL_41_26</name>
    <dbReference type="NCBI Taxonomy" id="1802661"/>
    <lineage>
        <taxon>Bacteria</taxon>
        <taxon>Candidatus Yanofskyibacteriota</taxon>
    </lineage>
</organism>
<keyword evidence="4 7" id="KW-0689">Ribosomal protein</keyword>
<keyword evidence="7" id="KW-0479">Metal-binding</keyword>
<sequence>MKQGIHPQYYPNAKVKCACGNTWTTGSTMPEVNTGICSKCHPFYTGTEKILDTRGRVEKFKKRLEKTALKVSPSKKRARK</sequence>
<dbReference type="InterPro" id="IPR002150">
    <property type="entry name" value="Ribosomal_bL31"/>
</dbReference>
<dbReference type="Pfam" id="PF01197">
    <property type="entry name" value="Ribosomal_L31"/>
    <property type="match status" value="1"/>
</dbReference>
<evidence type="ECO:0000256" key="7">
    <source>
        <dbReference type="HAMAP-Rule" id="MF_00501"/>
    </source>
</evidence>
<evidence type="ECO:0000313" key="9">
    <source>
        <dbReference type="Proteomes" id="UP000176893"/>
    </source>
</evidence>
<dbReference type="Proteomes" id="UP000176893">
    <property type="component" value="Unassembled WGS sequence"/>
</dbReference>
<dbReference type="GO" id="GO:0006412">
    <property type="term" value="P:translation"/>
    <property type="evidence" value="ECO:0007669"/>
    <property type="project" value="UniProtKB-UniRule"/>
</dbReference>
<reference evidence="8 9" key="1">
    <citation type="journal article" date="2016" name="Nat. Commun.">
        <title>Thousands of microbial genomes shed light on interconnected biogeochemical processes in an aquifer system.</title>
        <authorList>
            <person name="Anantharaman K."/>
            <person name="Brown C.T."/>
            <person name="Hug L.A."/>
            <person name="Sharon I."/>
            <person name="Castelle C.J."/>
            <person name="Probst A.J."/>
            <person name="Thomas B.C."/>
            <person name="Singh A."/>
            <person name="Wilkins M.J."/>
            <person name="Karaoz U."/>
            <person name="Brodie E.L."/>
            <person name="Williams K.H."/>
            <person name="Hubbard S.S."/>
            <person name="Banfield J.F."/>
        </authorList>
    </citation>
    <scope>NUCLEOTIDE SEQUENCE [LARGE SCALE GENOMIC DNA]</scope>
</reference>
<dbReference type="InterPro" id="IPR042105">
    <property type="entry name" value="Ribosomal_bL31_sf"/>
</dbReference>
<keyword evidence="3 7" id="KW-0694">RNA-binding</keyword>
<dbReference type="Gene3D" id="4.10.830.30">
    <property type="entry name" value="Ribosomal protein L31"/>
    <property type="match status" value="1"/>
</dbReference>
<dbReference type="NCBIfam" id="NF000612">
    <property type="entry name" value="PRK00019.1"/>
    <property type="match status" value="1"/>
</dbReference>
<evidence type="ECO:0000256" key="5">
    <source>
        <dbReference type="ARBA" id="ARBA00023274"/>
    </source>
</evidence>
<feature type="binding site" evidence="7">
    <location>
        <position position="37"/>
    </location>
    <ligand>
        <name>Zn(2+)</name>
        <dbReference type="ChEBI" id="CHEBI:29105"/>
    </ligand>
</feature>
<dbReference type="NCBIfam" id="NF001809">
    <property type="entry name" value="PRK00528.1"/>
    <property type="match status" value="1"/>
</dbReference>
<evidence type="ECO:0000256" key="3">
    <source>
        <dbReference type="ARBA" id="ARBA00022884"/>
    </source>
</evidence>
<comment type="subunit">
    <text evidence="7">Part of the 50S ribosomal subunit.</text>
</comment>
<dbReference type="PRINTS" id="PR01249">
    <property type="entry name" value="RIBOSOMALL31"/>
</dbReference>
<gene>
    <name evidence="7" type="primary">rpmE</name>
    <name evidence="8" type="ORF">A2649_04255</name>
</gene>
<evidence type="ECO:0000256" key="4">
    <source>
        <dbReference type="ARBA" id="ARBA00022980"/>
    </source>
</evidence>
<protein>
    <recommendedName>
        <fullName evidence="6 7">Large ribosomal subunit protein bL31</fullName>
    </recommendedName>
</protein>
<keyword evidence="7" id="KW-0862">Zinc</keyword>
<evidence type="ECO:0000256" key="1">
    <source>
        <dbReference type="ARBA" id="ARBA00009296"/>
    </source>
</evidence>
<dbReference type="STRING" id="1802661.A2649_04255"/>
<dbReference type="GO" id="GO:0046872">
    <property type="term" value="F:metal ion binding"/>
    <property type="evidence" value="ECO:0007669"/>
    <property type="project" value="UniProtKB-KW"/>
</dbReference>
<feature type="binding site" evidence="7">
    <location>
        <position position="19"/>
    </location>
    <ligand>
        <name>Zn(2+)</name>
        <dbReference type="ChEBI" id="CHEBI:29105"/>
    </ligand>
</feature>
<feature type="binding site" evidence="7">
    <location>
        <position position="17"/>
    </location>
    <ligand>
        <name>Zn(2+)</name>
        <dbReference type="ChEBI" id="CHEBI:29105"/>
    </ligand>
</feature>
<comment type="cofactor">
    <cofactor evidence="7">
        <name>Zn(2+)</name>
        <dbReference type="ChEBI" id="CHEBI:29105"/>
    </cofactor>
    <text evidence="7">Binds 1 zinc ion per subunit.</text>
</comment>
<comment type="similarity">
    <text evidence="1 7">Belongs to the bacterial ribosomal protein bL31 family. Type A subfamily.</text>
</comment>
<dbReference type="InterPro" id="IPR034704">
    <property type="entry name" value="Ribosomal_bL28/bL31-like_sf"/>
</dbReference>
<dbReference type="GO" id="GO:0005840">
    <property type="term" value="C:ribosome"/>
    <property type="evidence" value="ECO:0007669"/>
    <property type="project" value="UniProtKB-KW"/>
</dbReference>
<accession>A0A1F8EFF8</accession>
<evidence type="ECO:0000256" key="6">
    <source>
        <dbReference type="ARBA" id="ARBA00035687"/>
    </source>
</evidence>
<dbReference type="InterPro" id="IPR027491">
    <property type="entry name" value="Ribosomal_bL31_A"/>
</dbReference>
<dbReference type="NCBIfam" id="TIGR00105">
    <property type="entry name" value="L31"/>
    <property type="match status" value="1"/>
</dbReference>
<dbReference type="GO" id="GO:0003735">
    <property type="term" value="F:structural constituent of ribosome"/>
    <property type="evidence" value="ECO:0007669"/>
    <property type="project" value="InterPro"/>
</dbReference>
<dbReference type="SUPFAM" id="SSF143800">
    <property type="entry name" value="L28p-like"/>
    <property type="match status" value="1"/>
</dbReference>
<dbReference type="AlphaFoldDB" id="A0A1F8EFF8"/>
<comment type="function">
    <text evidence="7">Binds the 23S rRNA.</text>
</comment>